<dbReference type="RefSeq" id="WP_163605327.1">
    <property type="nucleotide sequence ID" value="NZ_JAABOO010000001.1"/>
</dbReference>
<evidence type="ECO:0000256" key="1">
    <source>
        <dbReference type="SAM" id="MobiDB-lite"/>
    </source>
</evidence>
<evidence type="ECO:0000313" key="4">
    <source>
        <dbReference type="EMBL" id="NER12299.1"/>
    </source>
</evidence>
<keyword evidence="2" id="KW-0732">Signal</keyword>
<dbReference type="InterPro" id="IPR006626">
    <property type="entry name" value="PbH1"/>
</dbReference>
<feature type="compositionally biased region" description="Acidic residues" evidence="1">
    <location>
        <begin position="386"/>
        <end position="395"/>
    </location>
</feature>
<feature type="compositionally biased region" description="Polar residues" evidence="1">
    <location>
        <begin position="1642"/>
        <end position="1661"/>
    </location>
</feature>
<dbReference type="InterPro" id="IPR055354">
    <property type="entry name" value="DUF7507"/>
</dbReference>
<dbReference type="Gene3D" id="2.60.40.10">
    <property type="entry name" value="Immunoglobulins"/>
    <property type="match status" value="4"/>
</dbReference>
<evidence type="ECO:0000259" key="3">
    <source>
        <dbReference type="Pfam" id="PF24346"/>
    </source>
</evidence>
<feature type="domain" description="DUF7507" evidence="3">
    <location>
        <begin position="2815"/>
        <end position="2911"/>
    </location>
</feature>
<feature type="region of interest" description="Disordered" evidence="1">
    <location>
        <begin position="373"/>
        <end position="580"/>
    </location>
</feature>
<feature type="signal peptide" evidence="2">
    <location>
        <begin position="1"/>
        <end position="29"/>
    </location>
</feature>
<sequence>MKNFTWRIRLSYSLFLLLCTFLLPSSTKAQIECGVINTLYQTIGNGDVTEVFRYNPFLEEYVMIGTLADNNAGGNTASNSAYNATTQFVYSAISGGQVVRVYDPANNFAVVGDITITGTAITFNNVLFAKDGLVGFINGNNIVTFDVTGIAAYPASVAATVTTRTGPAIGAAADYALLETSSPDDFLFGVSGTTLNIINVTTGATTTRALTLVGDDASTGGSWGASWQDRDGNFYSFNNGDGGIYRILDVELGTSTTLERILNANPSGQNDGFGCEIQANPLDYDGDGVDDSFDIDDDDDGILDIVENNGILLSTDGDSDGVSILIDDDDTNGAIGNDDGMVERQFDFDGDGIPNSFDIDSDNDGILDNIEAQTTAGYTPPTNVDADMDGLDDAYEGAGDAGITPTNSDAALANSDTVPDYLDSDSDNDGLSDSLEAYDTNGDNIADTTASGNDTDFDGLDDNFDLNGNGTTDPEASINGDPNTGAIDGQTPASFPDDDSPGGDRDWRDPSDNDGDGIIDDVDLDDDNDGILDLAEHTGGNDPFGDEDGDGAPNFIDAVDNGTGDGSTTDYTDADGNGIPDVYDVDDDGIPNHLDLDADNDGIYDAVEAGHAQAHTNGEVNGAVGTDGIPDAVQGAGNENSGTVNYTLADSESTPDGIPDHLEIDADGDGCNDVREAEFTDDNDDGILGDAPVTVDSDGVVTSAPDGYTGTQPAVTDDTVFVTCLIEPDDDSNDAAVNETNGGTAVTNVLANDLVRGNPATLANVDLTVITAASDPGVVLNTGTGAVTVAPGVPAGAYRIVYQICEAGATALCNTAAITIIVDSDTDGDGITNTADQDNDNDGILDTDESNCAGGSTLDWDVETFTGDPRTDPTPGSPNVATTTIDGTDLTITTSITAGITANYNAFYGTLNGTDGIFLEGRVNELDGGEAITYQMDFTEGVTNLSFSIVDIDLTAGTFIDQVTVTATYNGNAVPLNYTIGSAVSDLGGGVFQGNEFVSSVPPGTTADVIFSFQEPVDNVTIVYTNALATVAATPTAVVISDVSWDCEATDTDGDNVPDFLDLDTDNDGIYDAVEAGHGQSHTNGRVDGAVGTDGVPDAAQGAGNENSGTVNYTLADSEEIPDGTPDFRETDADGDGCSDVLEAGFTDGDDDGILGSAPVTVDADGVVTSGVDGYTGTDPSVTDSRIFTVCAIQPVNDVNDTAVNETNGGTAINNVLANDLLRGNPATLANVDLTVVTPASNAGVVLNVANGQVTVAPGVPAGDYTIVYRICEAGATVLCDTAIITVIVDTDSDGDGISDTADGDNDNDGILDTEEIDCPAGGSVLDWDTAVFTGDPRTDPTPGSPNVATATINGTTVTATSSITAGITANYNAFYTTQNGTEGLAIEGRINELDGGETITYQLDFSQGVTDLAFSIVDIDASLNTLDYDLFTERVTITATYNGNAVPLNFNLGPFVDNTGGGVFEGNGFVNSATISTDADVNFNFVDPVDSIVITYTDIVPNASGDPIAILISDLSWGCTASDFDGDGVPNHLDLDSDNDGIYDVVESGAGLTDANQDGIVDGVVGTNGIPDAAEDGGVDGAGVSFSPVNSDSNVADGADYLDIDADDDGIVDNIEAQTTAAYVAPSNTDSDGNGVDDSYDTNGTPITPTNTDATLTNSDAVPDYLDTDSDGDGESDTIEAYDTDDDGTADTTPAGADADGDGLDDNFDLIDLAANPADNPTNNGQTAANPFPDTDSPGGEPNWREDIFPNITVTKVDTVDDGGDGRVDAGDTIDYVFTITNTGNVPLTNVTVTDPLVTVTGTPIANLAAGATDNTTFTASYTITQADIDNGSFENEATVTGTDPNANDVSSLSDDPDDATDADGDADGNPDDATVTTITQEPDITVTKVDTIDDGGDGRVDAGDTINYVFTITNTGNVTLTNVEVTDPLVTVSGTAIATMAPGAVDNTTFTASYTITQADIDNGSFENEATVTGTDPNANDVSSLSDDPDDATDADSDADGNPDDATVTTITQEPDITVTKVDTVDDGGDGRVDAGDTINYVFTITNTGNVTLTNVAVTDPLVTVSGTAIASLAPGATDNTTFTASYTITQADIDNGSFENEATVTGTDPNANDVSSLSDDPDDPTDADDDTDGNPDDATVTTITQEPDITVTKVDTVDDGGDGRVDAGDTINYVFTITNTGNVTLTNVAVTDPSVTVNGTAIASLAPGAVDNTTFTASYTITQADIDNGSFQNEATVTGTDPNANDVSSLSDDPDDPTDADDDTDGNPDDPTVTTITQDPDITVTKVDTVDDGGDGRIDAGDTINYVFTITNTGNVTLTNVTVTDPLVTVSGTAIASLAPGAVDNTTFTASYTITQADIDNGSFQNEATVTGTDPNANDVSSLSDDPDDATDADGDTDGNPDDATVTTITQEPGITLTKVDTLNDGGDGRVDAGDTISYVFTVTNTGNVTLTNVTVTDPLVTVSGGPINLAPGAVDNTTFTATYVITQADIDNGSFQNEATVTGTDPNANPVSSLSDDPDDPTDADGDTDGNPDDATVTTITQEPDITVTKVDTLNDGGDGRVDAGDTISYVFTVTNTGNVTLTNVTVTDPLVTVSGGPIASLAPGAVDNTTFTATYVITQADIDNGSFQNEATVTGTDPNANPVSSLSDDPDDATDADSDADGNPDDATVTVLPQEPGITLTKVDTLNDGGDGRVDAGDTISYVFTVTNTGNVTLTNVTVTDPLVAVSGGPIATLAPGAVDNTTFTATYVITQADIENGSFQNTATVTGTDPLTNPISSLSDDPDDPTDNDSDTDGNPDDATVTTLPQVADVSLTKTANRLTYSRVGDLITYDLVVTNTGNVILNNIIVTDANATITGGSPIATLAPGETAMVTAEYVITQTEIDNASFTNTAQVTADSVAGNTTDDSDDPNDPTDVDPDNDGDPDDPTIILFDTDGDGIPNQVDIDDDNDGILDVLEGNGDSDNDGFIDSLDIDSDNDGIPDNIEAQSTSGYIPPSGNDSDGDGLDDAYDNATSDGLDPVNTDGTDLPDYLDDDSDNDGVVDVIEGNDADGDGVADAVASGNDADFDGLDDAFEGGNNDDGFDVNDEINNPANDLPDTDGTEDVNYRDIDDDGDGVNTEEELDPDGDGNGPDDTDGDGDPDYLDDDDDGDGIPTEDEDADPNGDGNPDDAVDTDGDGVPDYLDPNNPIDPIEEDDDIVVYELVTPNGDGTNDVLIIGNIQDFPNNTVRIYNRWGVQVFETRGYNPVNNFFDGRSEGRATVSEDELLPAGTYFYVVEYVANGVRKSKAGHFYINR</sequence>
<feature type="region of interest" description="Disordered" evidence="1">
    <location>
        <begin position="2638"/>
        <end position="2675"/>
    </location>
</feature>
<feature type="compositionally biased region" description="Low complexity" evidence="1">
    <location>
        <begin position="566"/>
        <end position="576"/>
    </location>
</feature>
<dbReference type="InterPro" id="IPR026341">
    <property type="entry name" value="T9SS_type_B"/>
</dbReference>
<feature type="domain" description="DUF7507" evidence="3">
    <location>
        <begin position="1883"/>
        <end position="1986"/>
    </location>
</feature>
<feature type="compositionally biased region" description="Acidic residues" evidence="1">
    <location>
        <begin position="2653"/>
        <end position="2669"/>
    </location>
</feature>
<feature type="compositionally biased region" description="Polar residues" evidence="1">
    <location>
        <begin position="2235"/>
        <end position="2254"/>
    </location>
</feature>
<proteinExistence type="predicted"/>
<feature type="domain" description="DUF7507" evidence="3">
    <location>
        <begin position="2283"/>
        <end position="2385"/>
    </location>
</feature>
<feature type="region of interest" description="Disordered" evidence="1">
    <location>
        <begin position="2904"/>
        <end position="3196"/>
    </location>
</feature>
<feature type="domain" description="DUF7507" evidence="3">
    <location>
        <begin position="2016"/>
        <end position="2119"/>
    </location>
</feature>
<feature type="compositionally biased region" description="Polar residues" evidence="1">
    <location>
        <begin position="1623"/>
        <end position="1633"/>
    </location>
</feature>
<comment type="caution">
    <text evidence="4">The sequence shown here is derived from an EMBL/GenBank/DDBJ whole genome shotgun (WGS) entry which is preliminary data.</text>
</comment>
<feature type="compositionally biased region" description="Polar residues" evidence="1">
    <location>
        <begin position="1720"/>
        <end position="1730"/>
    </location>
</feature>
<accession>A0A6P0UKA4</accession>
<dbReference type="GO" id="GO:0005509">
    <property type="term" value="F:calcium ion binding"/>
    <property type="evidence" value="ECO:0007669"/>
    <property type="project" value="InterPro"/>
</dbReference>
<feature type="compositionally biased region" description="Polar residues" evidence="1">
    <location>
        <begin position="2766"/>
        <end position="2784"/>
    </location>
</feature>
<feature type="compositionally biased region" description="Acidic residues" evidence="1">
    <location>
        <begin position="3034"/>
        <end position="3058"/>
    </location>
</feature>
<reference evidence="4 5" key="1">
    <citation type="submission" date="2020-01" db="EMBL/GenBank/DDBJ databases">
        <title>Leptobacterium flavescens.</title>
        <authorList>
            <person name="Wang G."/>
        </authorList>
    </citation>
    <scope>NUCLEOTIDE SEQUENCE [LARGE SCALE GENOMIC DNA]</scope>
    <source>
        <strain evidence="4 5">KCTC 22160</strain>
    </source>
</reference>
<feature type="compositionally biased region" description="Polar residues" evidence="1">
    <location>
        <begin position="1841"/>
        <end position="1855"/>
    </location>
</feature>
<dbReference type="EMBL" id="JAABOO010000001">
    <property type="protein sequence ID" value="NER12299.1"/>
    <property type="molecule type" value="Genomic_DNA"/>
</dbReference>
<feature type="compositionally biased region" description="Polar residues" evidence="1">
    <location>
        <begin position="373"/>
        <end position="382"/>
    </location>
</feature>
<organism evidence="4 5">
    <name type="scientific">Leptobacterium flavescens</name>
    <dbReference type="NCBI Taxonomy" id="472055"/>
    <lineage>
        <taxon>Bacteria</taxon>
        <taxon>Pseudomonadati</taxon>
        <taxon>Bacteroidota</taxon>
        <taxon>Flavobacteriia</taxon>
        <taxon>Flavobacteriales</taxon>
        <taxon>Flavobacteriaceae</taxon>
        <taxon>Leptobacterium</taxon>
    </lineage>
</organism>
<feature type="compositionally biased region" description="Acidic residues" evidence="1">
    <location>
        <begin position="3114"/>
        <end position="3182"/>
    </location>
</feature>
<feature type="compositionally biased region" description="Acidic residues" evidence="1">
    <location>
        <begin position="2786"/>
        <end position="2802"/>
    </location>
</feature>
<feature type="region of interest" description="Disordered" evidence="1">
    <location>
        <begin position="2766"/>
        <end position="2808"/>
    </location>
</feature>
<evidence type="ECO:0000313" key="5">
    <source>
        <dbReference type="Proteomes" id="UP000468581"/>
    </source>
</evidence>
<dbReference type="InterPro" id="IPR047589">
    <property type="entry name" value="DUF11_rpt"/>
</dbReference>
<feature type="domain" description="DUF7507" evidence="3">
    <location>
        <begin position="1751"/>
        <end position="1853"/>
    </location>
</feature>
<feature type="domain" description="DUF7507" evidence="3">
    <location>
        <begin position="2149"/>
        <end position="2252"/>
    </location>
</feature>
<feature type="region of interest" description="Disordered" evidence="1">
    <location>
        <begin position="2102"/>
        <end position="2143"/>
    </location>
</feature>
<feature type="compositionally biased region" description="Polar residues" evidence="1">
    <location>
        <begin position="404"/>
        <end position="417"/>
    </location>
</feature>
<feature type="domain" description="DUF7507" evidence="3">
    <location>
        <begin position="2415"/>
        <end position="2517"/>
    </location>
</feature>
<feature type="compositionally biased region" description="Acidic residues" evidence="1">
    <location>
        <begin position="1989"/>
        <end position="2005"/>
    </location>
</feature>
<dbReference type="Pfam" id="PF24346">
    <property type="entry name" value="DUF7507"/>
    <property type="match status" value="9"/>
</dbReference>
<feature type="compositionally biased region" description="Polar residues" evidence="1">
    <location>
        <begin position="2500"/>
        <end position="2519"/>
    </location>
</feature>
<gene>
    <name evidence="4" type="ORF">GWK08_02490</name>
</gene>
<feature type="compositionally biased region" description="Acidic residues" evidence="1">
    <location>
        <begin position="1667"/>
        <end position="1690"/>
    </location>
</feature>
<keyword evidence="5" id="KW-1185">Reference proteome</keyword>
<dbReference type="Proteomes" id="UP000468581">
    <property type="component" value="Unassembled WGS sequence"/>
</dbReference>
<feature type="compositionally biased region" description="Acidic residues" evidence="1">
    <location>
        <begin position="2122"/>
        <end position="2138"/>
    </location>
</feature>
<dbReference type="NCBIfam" id="TIGR01451">
    <property type="entry name" value="B_ant_repeat"/>
    <property type="match status" value="9"/>
</dbReference>
<dbReference type="Pfam" id="PF13585">
    <property type="entry name" value="CHU_C"/>
    <property type="match status" value="1"/>
</dbReference>
<dbReference type="SUPFAM" id="SSF103647">
    <property type="entry name" value="TSP type-3 repeat"/>
    <property type="match status" value="1"/>
</dbReference>
<dbReference type="PANTHER" id="PTHR34819:SF3">
    <property type="entry name" value="CELL SURFACE PROTEIN"/>
    <property type="match status" value="1"/>
</dbReference>
<dbReference type="InterPro" id="IPR051172">
    <property type="entry name" value="Chlamydia_OmcB"/>
</dbReference>
<feature type="compositionally biased region" description="Acidic residues" evidence="1">
    <location>
        <begin position="2388"/>
        <end position="2404"/>
    </location>
</feature>
<feature type="compositionally biased region" description="Acidic residues" evidence="1">
    <location>
        <begin position="2910"/>
        <end position="2931"/>
    </location>
</feature>
<feature type="compositionally biased region" description="Acidic residues" evidence="1">
    <location>
        <begin position="2965"/>
        <end position="2984"/>
    </location>
</feature>
<dbReference type="PANTHER" id="PTHR34819">
    <property type="entry name" value="LARGE CYSTEINE-RICH PERIPLASMIC PROTEIN OMCB"/>
    <property type="match status" value="1"/>
</dbReference>
<feature type="chain" id="PRO_5027019721" evidence="2">
    <location>
        <begin position="30"/>
        <end position="3299"/>
    </location>
</feature>
<dbReference type="InterPro" id="IPR028974">
    <property type="entry name" value="TSP_type-3_rpt"/>
</dbReference>
<dbReference type="SMART" id="SM00710">
    <property type="entry name" value="PbH1"/>
    <property type="match status" value="10"/>
</dbReference>
<feature type="compositionally biased region" description="Acidic residues" evidence="1">
    <location>
        <begin position="2255"/>
        <end position="2271"/>
    </location>
</feature>
<feature type="region of interest" description="Disordered" evidence="1">
    <location>
        <begin position="2374"/>
        <end position="2410"/>
    </location>
</feature>
<feature type="domain" description="DUF7507" evidence="3">
    <location>
        <begin position="2547"/>
        <end position="2650"/>
    </location>
</feature>
<feature type="compositionally biased region" description="Acidic residues" evidence="1">
    <location>
        <begin position="3005"/>
        <end position="3014"/>
    </location>
</feature>
<feature type="compositionally biased region" description="Acidic residues" evidence="1">
    <location>
        <begin position="2520"/>
        <end position="2536"/>
    </location>
</feature>
<feature type="region of interest" description="Disordered" evidence="1">
    <location>
        <begin position="1623"/>
        <end position="1744"/>
    </location>
</feature>
<feature type="compositionally biased region" description="Polar residues" evidence="1">
    <location>
        <begin position="2638"/>
        <end position="2648"/>
    </location>
</feature>
<dbReference type="NCBIfam" id="TIGR04131">
    <property type="entry name" value="Bac_Flav_CTERM"/>
    <property type="match status" value="1"/>
</dbReference>
<feature type="compositionally biased region" description="Polar residues" evidence="1">
    <location>
        <begin position="2102"/>
        <end position="2121"/>
    </location>
</feature>
<feature type="region of interest" description="Disordered" evidence="1">
    <location>
        <begin position="1841"/>
        <end position="1877"/>
    </location>
</feature>
<feature type="compositionally biased region" description="Acidic residues" evidence="1">
    <location>
        <begin position="512"/>
        <end position="530"/>
    </location>
</feature>
<feature type="region of interest" description="Disordered" evidence="1">
    <location>
        <begin position="2235"/>
        <end position="2280"/>
    </location>
</feature>
<feature type="region of interest" description="Disordered" evidence="1">
    <location>
        <begin position="1974"/>
        <end position="2006"/>
    </location>
</feature>
<feature type="compositionally biased region" description="Acidic residues" evidence="1">
    <location>
        <begin position="3069"/>
        <end position="3078"/>
    </location>
</feature>
<protein>
    <submittedName>
        <fullName evidence="4">DUF11 domain-containing protein</fullName>
    </submittedName>
</protein>
<feature type="compositionally biased region" description="Acidic residues" evidence="1">
    <location>
        <begin position="455"/>
        <end position="464"/>
    </location>
</feature>
<feature type="region of interest" description="Disordered" evidence="1">
    <location>
        <begin position="2500"/>
        <end position="2541"/>
    </location>
</feature>
<feature type="compositionally biased region" description="Acidic residues" evidence="1">
    <location>
        <begin position="1700"/>
        <end position="1710"/>
    </location>
</feature>
<feature type="compositionally biased region" description="Low complexity" evidence="1">
    <location>
        <begin position="3059"/>
        <end position="3068"/>
    </location>
</feature>
<evidence type="ECO:0000256" key="2">
    <source>
        <dbReference type="SAM" id="SignalP"/>
    </source>
</evidence>
<dbReference type="InterPro" id="IPR013783">
    <property type="entry name" value="Ig-like_fold"/>
</dbReference>
<feature type="compositionally biased region" description="Acidic residues" evidence="1">
    <location>
        <begin position="1856"/>
        <end position="1872"/>
    </location>
</feature>
<feature type="compositionally biased region" description="Polar residues" evidence="1">
    <location>
        <begin position="441"/>
        <end position="451"/>
    </location>
</feature>
<feature type="compositionally biased region" description="Basic and acidic residues" evidence="1">
    <location>
        <begin position="502"/>
        <end position="511"/>
    </location>
</feature>
<feature type="domain" description="DUF7507" evidence="3">
    <location>
        <begin position="2680"/>
        <end position="2783"/>
    </location>
</feature>
<feature type="compositionally biased region" description="Polar residues" evidence="1">
    <location>
        <begin position="2374"/>
        <end position="2387"/>
    </location>
</feature>
<name>A0A6P0UKA4_9FLAO</name>
<feature type="compositionally biased region" description="Polar residues" evidence="1">
    <location>
        <begin position="1974"/>
        <end position="1984"/>
    </location>
</feature>